<evidence type="ECO:0008006" key="5">
    <source>
        <dbReference type="Google" id="ProtNLM"/>
    </source>
</evidence>
<evidence type="ECO:0000313" key="4">
    <source>
        <dbReference type="Proteomes" id="UP000543804"/>
    </source>
</evidence>
<dbReference type="EMBL" id="JABAFA010000034">
    <property type="protein sequence ID" value="NMD99489.1"/>
    <property type="molecule type" value="Genomic_DNA"/>
</dbReference>
<gene>
    <name evidence="3" type="ORF">HF878_08440</name>
</gene>
<comment type="caution">
    <text evidence="3">The sequence shown here is derived from an EMBL/GenBank/DDBJ whole genome shotgun (WGS) entry which is preliminary data.</text>
</comment>
<dbReference type="Proteomes" id="UP000543804">
    <property type="component" value="Unassembled WGS sequence"/>
</dbReference>
<protein>
    <recommendedName>
        <fullName evidence="5">FMN-binding protein</fullName>
    </recommendedName>
</protein>
<feature type="signal peptide" evidence="2">
    <location>
        <begin position="1"/>
        <end position="22"/>
    </location>
</feature>
<dbReference type="AlphaFoldDB" id="A0A848B5A1"/>
<organism evidence="3 4">
    <name type="scientific">Selenomonas bovis</name>
    <dbReference type="NCBI Taxonomy" id="416586"/>
    <lineage>
        <taxon>Bacteria</taxon>
        <taxon>Bacillati</taxon>
        <taxon>Bacillota</taxon>
        <taxon>Negativicutes</taxon>
        <taxon>Selenomonadales</taxon>
        <taxon>Selenomonadaceae</taxon>
        <taxon>Selenomonas</taxon>
    </lineage>
</organism>
<reference evidence="3 4" key="1">
    <citation type="submission" date="2020-04" db="EMBL/GenBank/DDBJ databases">
        <authorList>
            <person name="Hitch T.C.A."/>
            <person name="Wylensek D."/>
            <person name="Clavel T."/>
        </authorList>
    </citation>
    <scope>NUCLEOTIDE SEQUENCE [LARGE SCALE GENOMIC DNA]</scope>
    <source>
        <strain evidence="3 4">PG-130-P53-12</strain>
    </source>
</reference>
<accession>A0A848B5A1</accession>
<keyword evidence="4" id="KW-1185">Reference proteome</keyword>
<keyword evidence="2" id="KW-0732">Signal</keyword>
<evidence type="ECO:0000256" key="2">
    <source>
        <dbReference type="SAM" id="SignalP"/>
    </source>
</evidence>
<feature type="chain" id="PRO_5033049987" description="FMN-binding protein" evidence="2">
    <location>
        <begin position="23"/>
        <end position="203"/>
    </location>
</feature>
<sequence>MKRFLTLCVAASCLLTQTVVQADASQSPEMQTVSESTAVQKAPDTQKKKKGNLSRERYAQILTDNGYRYDLDTRNLRWIPLPHSGDEYIIDVWVKLTQESPDSGSDGTYTYPAKYYLAHYYVRPKTRQIQFISELEVTGGRPDNTVKGRGYQAQNWEDLTPDSIEDVIYESAVAHVGKNKLGGSSHGNMSIRDAVEEYLRIAL</sequence>
<proteinExistence type="predicted"/>
<feature type="region of interest" description="Disordered" evidence="1">
    <location>
        <begin position="25"/>
        <end position="53"/>
    </location>
</feature>
<evidence type="ECO:0000256" key="1">
    <source>
        <dbReference type="SAM" id="MobiDB-lite"/>
    </source>
</evidence>
<feature type="compositionally biased region" description="Polar residues" evidence="1">
    <location>
        <begin position="25"/>
        <end position="39"/>
    </location>
</feature>
<dbReference type="RefSeq" id="WP_170077808.1">
    <property type="nucleotide sequence ID" value="NZ_JABAFA010000034.1"/>
</dbReference>
<name>A0A848B5A1_9FIRM</name>
<evidence type="ECO:0000313" key="3">
    <source>
        <dbReference type="EMBL" id="NMD99489.1"/>
    </source>
</evidence>